<name>A0ABM5M2T6_BACA1</name>
<proteinExistence type="predicted"/>
<organism evidence="1 2">
    <name type="scientific">Bacillus atrophaeus (strain 1942)</name>
    <dbReference type="NCBI Taxonomy" id="720555"/>
    <lineage>
        <taxon>Bacteria</taxon>
        <taxon>Bacillati</taxon>
        <taxon>Bacillota</taxon>
        <taxon>Bacilli</taxon>
        <taxon>Bacillales</taxon>
        <taxon>Bacillaceae</taxon>
        <taxon>Bacillus</taxon>
    </lineage>
</organism>
<evidence type="ECO:0000313" key="1">
    <source>
        <dbReference type="EMBL" id="ADP34404.1"/>
    </source>
</evidence>
<reference evidence="1 2" key="1">
    <citation type="journal article" date="2011" name="Front. Microbiol.">
        <title>Genomic signatures of strain selection and enhancement in Bacillus atrophaeus var. globigii, a historical biowarfare simulant.</title>
        <authorList>
            <person name="Gibbons H.S."/>
            <person name="Broomall S.M."/>
            <person name="McNew L.A."/>
            <person name="Daligault H."/>
            <person name="Chapman C."/>
            <person name="Bruce D."/>
            <person name="Karavis M."/>
            <person name="Krepps M."/>
            <person name="McGregor P.A."/>
            <person name="Hong C."/>
            <person name="Park K.H."/>
            <person name="Akmal A."/>
            <person name="Feldman A."/>
            <person name="Lin J.S."/>
            <person name="Chang W.E."/>
            <person name="Higgs B.W."/>
            <person name="Demirev P."/>
            <person name="Lindquist J."/>
            <person name="Liem A."/>
            <person name="Fochler E."/>
            <person name="Read T.D."/>
            <person name="Tapia R."/>
            <person name="Johnson S."/>
            <person name="Bishop-Lilly K.A."/>
            <person name="Detter C."/>
            <person name="Han C."/>
            <person name="Sozhamannan S."/>
            <person name="Rosenzweig C.N."/>
            <person name="Skowronski E.W."/>
        </authorList>
    </citation>
    <scope>NUCLEOTIDE SEQUENCE [LARGE SCALE GENOMIC DNA]</scope>
    <source>
        <strain evidence="1 2">1942</strain>
    </source>
</reference>
<evidence type="ECO:0000313" key="2">
    <source>
        <dbReference type="Proteomes" id="UP000006867"/>
    </source>
</evidence>
<dbReference type="Gene3D" id="1.25.40.10">
    <property type="entry name" value="Tetratricopeptide repeat domain"/>
    <property type="match status" value="1"/>
</dbReference>
<dbReference type="InterPro" id="IPR011990">
    <property type="entry name" value="TPR-like_helical_dom_sf"/>
</dbReference>
<dbReference type="EMBL" id="CP002207">
    <property type="protein sequence ID" value="ADP34404.1"/>
    <property type="molecule type" value="Genomic_DNA"/>
</dbReference>
<gene>
    <name evidence="1" type="ordered locus">BATR1942_17435</name>
</gene>
<protein>
    <submittedName>
        <fullName evidence="1">RapC</fullName>
    </submittedName>
</protein>
<accession>A0ABM5M2T6</accession>
<keyword evidence="2" id="KW-1185">Reference proteome</keyword>
<dbReference type="Pfam" id="PF18801">
    <property type="entry name" value="RapH_N"/>
    <property type="match status" value="1"/>
</dbReference>
<sequence length="71" mass="8592">MNNKMLSSSEVGNKINEWYGYIRTFSIPDAEVLKYEIKDQLDQMEEDQDLLLYYSLMEFRYEIVNVLWKIS</sequence>
<dbReference type="Proteomes" id="UP000006867">
    <property type="component" value="Chromosome"/>
</dbReference>